<dbReference type="EMBL" id="JANIEX010001046">
    <property type="protein sequence ID" value="KAJ3561165.1"/>
    <property type="molecule type" value="Genomic_DNA"/>
</dbReference>
<comment type="caution">
    <text evidence="2">The sequence shown here is derived from an EMBL/GenBank/DDBJ whole genome shotgun (WGS) entry which is preliminary data.</text>
</comment>
<name>A0AAD5VJD2_9AGAR</name>
<sequence length="234" mass="25911">MDDKAEMEQLARDMAHFKVYMFKDLNVDLAGLDSLILVHKQSIEGYQGLNSSLERGSEYGSVALNLALLLVSCFVTYQKESSDLTEAKDLEDTILRYNHDINNENHDDHYHWRYYRLLVARGGIIIEFQMLEARLTLLLQTHQARLLDPSHQTETSTLPHAQFPIAGSESNAEGSSSLLPSTVNSLVADMDTNHNILLPSLAQLSSSQPPFTSPPTLPSGGASSVDSCTASEFQ</sequence>
<organism evidence="2 3">
    <name type="scientific">Leucocoprinus birnbaumii</name>
    <dbReference type="NCBI Taxonomy" id="56174"/>
    <lineage>
        <taxon>Eukaryota</taxon>
        <taxon>Fungi</taxon>
        <taxon>Dikarya</taxon>
        <taxon>Basidiomycota</taxon>
        <taxon>Agaricomycotina</taxon>
        <taxon>Agaricomycetes</taxon>
        <taxon>Agaricomycetidae</taxon>
        <taxon>Agaricales</taxon>
        <taxon>Agaricineae</taxon>
        <taxon>Agaricaceae</taxon>
        <taxon>Leucocoprinus</taxon>
    </lineage>
</organism>
<gene>
    <name evidence="2" type="ORF">NP233_g10364</name>
</gene>
<feature type="compositionally biased region" description="Polar residues" evidence="1">
    <location>
        <begin position="221"/>
        <end position="234"/>
    </location>
</feature>
<dbReference type="AlphaFoldDB" id="A0AAD5VJD2"/>
<evidence type="ECO:0000313" key="2">
    <source>
        <dbReference type="EMBL" id="KAJ3561165.1"/>
    </source>
</evidence>
<protein>
    <submittedName>
        <fullName evidence="2">Uncharacterized protein</fullName>
    </submittedName>
</protein>
<reference evidence="2" key="1">
    <citation type="submission" date="2022-07" db="EMBL/GenBank/DDBJ databases">
        <title>Genome Sequence of Leucocoprinus birnbaumii.</title>
        <authorList>
            <person name="Buettner E."/>
        </authorList>
    </citation>
    <scope>NUCLEOTIDE SEQUENCE</scope>
    <source>
        <strain evidence="2">VT141</strain>
    </source>
</reference>
<evidence type="ECO:0000313" key="3">
    <source>
        <dbReference type="Proteomes" id="UP001213000"/>
    </source>
</evidence>
<feature type="region of interest" description="Disordered" evidence="1">
    <location>
        <begin position="205"/>
        <end position="234"/>
    </location>
</feature>
<proteinExistence type="predicted"/>
<dbReference type="Proteomes" id="UP001213000">
    <property type="component" value="Unassembled WGS sequence"/>
</dbReference>
<keyword evidence="3" id="KW-1185">Reference proteome</keyword>
<accession>A0AAD5VJD2</accession>
<evidence type="ECO:0000256" key="1">
    <source>
        <dbReference type="SAM" id="MobiDB-lite"/>
    </source>
</evidence>